<dbReference type="AlphaFoldDB" id="K5W1E2"/>
<accession>K5W1E2</accession>
<evidence type="ECO:0000256" key="1">
    <source>
        <dbReference type="ARBA" id="ARBA00038476"/>
    </source>
</evidence>
<dbReference type="OrthoDB" id="265761at2759"/>
<feature type="compositionally biased region" description="Low complexity" evidence="2">
    <location>
        <begin position="233"/>
        <end position="246"/>
    </location>
</feature>
<dbReference type="SUPFAM" id="SSF54637">
    <property type="entry name" value="Thioesterase/thiol ester dehydrase-isomerase"/>
    <property type="match status" value="1"/>
</dbReference>
<dbReference type="Proteomes" id="UP000008370">
    <property type="component" value="Unassembled WGS sequence"/>
</dbReference>
<dbReference type="Pfam" id="PF13279">
    <property type="entry name" value="4HBT_2"/>
    <property type="match status" value="1"/>
</dbReference>
<name>K5W1E2_PHACS</name>
<dbReference type="RefSeq" id="XP_007399248.1">
    <property type="nucleotide sequence ID" value="XM_007399186.1"/>
</dbReference>
<sequence length="392" mass="44151">MTARRAVQLYSKTLSGLCSTPSTLLRALLQYSPSILKFFVGLLFLFNIRSWPLVWHYNVLIRPVYELRFRWWAVWWRNVFASKKRMLQVMDKFLKDLCPVGEDPLSYTVTVKQWAGPDDCDFNWHLSNSSYPKQLDAARFRAALKICPTFFRAGGWMPLGATHFKFISEIPILAHYEMRMSMAAWDNKWLYTVIRFVTTKKSKSKKPQVTASAASREKPIPSGDSAPFPQLHTPATPSGTSTPALTDGAAPSNPAERIAQLLPEEPDGATLHCISVCELCFKIGRITVPPAVALALEGFSAPPPPESGITKYSHEHPPPNFIKSQQLQAPDVPHGHLRALQKFLKGGWRDVPEGERWWEDALSGEIETRRARNLEAVKGVRLSMEGAMTTYV</sequence>
<dbReference type="InParanoid" id="K5W1E2"/>
<dbReference type="Gene3D" id="3.10.129.10">
    <property type="entry name" value="Hotdog Thioesterase"/>
    <property type="match status" value="1"/>
</dbReference>
<evidence type="ECO:0000313" key="4">
    <source>
        <dbReference type="Proteomes" id="UP000008370"/>
    </source>
</evidence>
<proteinExistence type="inferred from homology"/>
<dbReference type="PANTHER" id="PTHR12475:SF4">
    <property type="entry name" value="PROTEIN THEM6"/>
    <property type="match status" value="1"/>
</dbReference>
<organism evidence="3 4">
    <name type="scientific">Phanerochaete carnosa (strain HHB-10118-sp)</name>
    <name type="common">White-rot fungus</name>
    <name type="synonym">Peniophora carnosa</name>
    <dbReference type="NCBI Taxonomy" id="650164"/>
    <lineage>
        <taxon>Eukaryota</taxon>
        <taxon>Fungi</taxon>
        <taxon>Dikarya</taxon>
        <taxon>Basidiomycota</taxon>
        <taxon>Agaricomycotina</taxon>
        <taxon>Agaricomycetes</taxon>
        <taxon>Polyporales</taxon>
        <taxon>Phanerochaetaceae</taxon>
        <taxon>Phanerochaete</taxon>
    </lineage>
</organism>
<comment type="similarity">
    <text evidence="1">Belongs to the lcsJ thioesterase family.</text>
</comment>
<dbReference type="InterPro" id="IPR029069">
    <property type="entry name" value="HotDog_dom_sf"/>
</dbReference>
<dbReference type="EMBL" id="JH930475">
    <property type="protein sequence ID" value="EKM52920.1"/>
    <property type="molecule type" value="Genomic_DNA"/>
</dbReference>
<dbReference type="KEGG" id="pco:PHACADRAFT_261613"/>
<feature type="region of interest" description="Disordered" evidence="2">
    <location>
        <begin position="205"/>
        <end position="252"/>
    </location>
</feature>
<evidence type="ECO:0008006" key="5">
    <source>
        <dbReference type="Google" id="ProtNLM"/>
    </source>
</evidence>
<reference evidence="3 4" key="1">
    <citation type="journal article" date="2012" name="BMC Genomics">
        <title>Comparative genomics of the white-rot fungi, Phanerochaete carnosa and P. chrysosporium, to elucidate the genetic basis of the distinct wood types they colonize.</title>
        <authorList>
            <person name="Suzuki H."/>
            <person name="MacDonald J."/>
            <person name="Syed K."/>
            <person name="Salamov A."/>
            <person name="Hori C."/>
            <person name="Aerts A."/>
            <person name="Henrissat B."/>
            <person name="Wiebenga A."/>
            <person name="vanKuyk P.A."/>
            <person name="Barry K."/>
            <person name="Lindquist E."/>
            <person name="LaButti K."/>
            <person name="Lapidus A."/>
            <person name="Lucas S."/>
            <person name="Coutinho P."/>
            <person name="Gong Y."/>
            <person name="Samejima M."/>
            <person name="Mahadevan R."/>
            <person name="Abou-Zaid M."/>
            <person name="de Vries R.P."/>
            <person name="Igarashi K."/>
            <person name="Yadav J.S."/>
            <person name="Grigoriev I.V."/>
            <person name="Master E.R."/>
        </authorList>
    </citation>
    <scope>NUCLEOTIDE SEQUENCE [LARGE SCALE GENOMIC DNA]</scope>
    <source>
        <strain evidence="3 4">HHB-10118-sp</strain>
    </source>
</reference>
<dbReference type="InterPro" id="IPR051490">
    <property type="entry name" value="THEM6_lcsJ_thioesterase"/>
</dbReference>
<dbReference type="PANTHER" id="PTHR12475">
    <property type="match status" value="1"/>
</dbReference>
<dbReference type="GeneID" id="18918041"/>
<protein>
    <recommendedName>
        <fullName evidence="5">Thioesterase domain-containing protein</fullName>
    </recommendedName>
</protein>
<evidence type="ECO:0000256" key="2">
    <source>
        <dbReference type="SAM" id="MobiDB-lite"/>
    </source>
</evidence>
<gene>
    <name evidence="3" type="ORF">PHACADRAFT_261613</name>
</gene>
<dbReference type="HOGENOM" id="CLU_043860_1_0_1"/>
<evidence type="ECO:0000313" key="3">
    <source>
        <dbReference type="EMBL" id="EKM52920.1"/>
    </source>
</evidence>
<keyword evidence="4" id="KW-1185">Reference proteome</keyword>